<comment type="caution">
    <text evidence="2">The sequence shown here is derived from an EMBL/GenBank/DDBJ whole genome shotgun (WGS) entry which is preliminary data.</text>
</comment>
<dbReference type="Pfam" id="PF04287">
    <property type="entry name" value="DUF446"/>
    <property type="match status" value="1"/>
</dbReference>
<dbReference type="FunCoup" id="A0A423PMG5">
    <property type="interactions" value="12"/>
</dbReference>
<organism evidence="2 3">
    <name type="scientific">Salinisphaera japonica YTM-1</name>
    <dbReference type="NCBI Taxonomy" id="1209778"/>
    <lineage>
        <taxon>Bacteria</taxon>
        <taxon>Pseudomonadati</taxon>
        <taxon>Pseudomonadota</taxon>
        <taxon>Gammaproteobacteria</taxon>
        <taxon>Salinisphaerales</taxon>
        <taxon>Salinisphaeraceae</taxon>
        <taxon>Salinisphaera</taxon>
    </lineage>
</organism>
<dbReference type="SUPFAM" id="SSF158452">
    <property type="entry name" value="YqcC-like"/>
    <property type="match status" value="1"/>
</dbReference>
<evidence type="ECO:0000259" key="1">
    <source>
        <dbReference type="Pfam" id="PF04287"/>
    </source>
</evidence>
<proteinExistence type="predicted"/>
<keyword evidence="3" id="KW-1185">Reference proteome</keyword>
<dbReference type="GO" id="GO:0044010">
    <property type="term" value="P:single-species biofilm formation"/>
    <property type="evidence" value="ECO:0007669"/>
    <property type="project" value="TreeGrafter"/>
</dbReference>
<name>A0A423PMG5_9GAMM</name>
<dbReference type="EMBL" id="AYKG01000033">
    <property type="protein sequence ID" value="ROO26793.1"/>
    <property type="molecule type" value="Genomic_DNA"/>
</dbReference>
<accession>A0A423PMG5</accession>
<evidence type="ECO:0000313" key="3">
    <source>
        <dbReference type="Proteomes" id="UP000285310"/>
    </source>
</evidence>
<sequence length="137" mass="14621">MVAVLTIASGGYGHMLVGQSHPHAPPMTDSQTLHRAADCVLQVEHNLRTADLWQADVPSPAAMASRTPFCADTLTFVQWLQFIFVPRMRELIEAGGPLPGASAIAVMAEVKLDTDQADQARIVAALADFDALIGVSQ</sequence>
<reference evidence="2 3" key="1">
    <citation type="submission" date="2013-10" db="EMBL/GenBank/DDBJ databases">
        <title>Salinisphaera japonica YTM-1 Genome Sequencing.</title>
        <authorList>
            <person name="Lai Q."/>
            <person name="Li C."/>
            <person name="Shao Z."/>
        </authorList>
    </citation>
    <scope>NUCLEOTIDE SEQUENCE [LARGE SCALE GENOMIC DNA]</scope>
    <source>
        <strain evidence="2 3">YTM-1</strain>
    </source>
</reference>
<dbReference type="Gene3D" id="1.20.1440.40">
    <property type="entry name" value="YqcC-like"/>
    <property type="match status" value="1"/>
</dbReference>
<evidence type="ECO:0000313" key="2">
    <source>
        <dbReference type="EMBL" id="ROO26793.1"/>
    </source>
</evidence>
<dbReference type="AlphaFoldDB" id="A0A423PMG5"/>
<dbReference type="InterPro" id="IPR036814">
    <property type="entry name" value="YqcC-like_sf"/>
</dbReference>
<gene>
    <name evidence="2" type="ORF">SAJA_10480</name>
</gene>
<dbReference type="PANTHER" id="PTHR39586:SF1">
    <property type="entry name" value="CYTOPLASMIC PROTEIN"/>
    <property type="match status" value="1"/>
</dbReference>
<dbReference type="InterPro" id="IPR023376">
    <property type="entry name" value="YqcC-like_dom"/>
</dbReference>
<feature type="domain" description="YqcC-like" evidence="1">
    <location>
        <begin position="38"/>
        <end position="132"/>
    </location>
</feature>
<dbReference type="InterPro" id="IPR007384">
    <property type="entry name" value="UCP006257"/>
</dbReference>
<dbReference type="Proteomes" id="UP000285310">
    <property type="component" value="Unassembled WGS sequence"/>
</dbReference>
<dbReference type="PANTHER" id="PTHR39586">
    <property type="entry name" value="CYTOPLASMIC PROTEIN-RELATED"/>
    <property type="match status" value="1"/>
</dbReference>
<dbReference type="InParanoid" id="A0A423PMG5"/>
<protein>
    <submittedName>
        <fullName evidence="2">tRNA pseudouridine synthase C</fullName>
    </submittedName>
</protein>